<evidence type="ECO:0000256" key="1">
    <source>
        <dbReference type="SAM" id="MobiDB-lite"/>
    </source>
</evidence>
<feature type="region of interest" description="Disordered" evidence="1">
    <location>
        <begin position="103"/>
        <end position="146"/>
    </location>
</feature>
<name>A0A6U5AFX0_HEMAN</name>
<reference evidence="2" key="1">
    <citation type="submission" date="2021-01" db="EMBL/GenBank/DDBJ databases">
        <authorList>
            <person name="Corre E."/>
            <person name="Pelletier E."/>
            <person name="Niang G."/>
            <person name="Scheremetjew M."/>
            <person name="Finn R."/>
            <person name="Kale V."/>
            <person name="Holt S."/>
            <person name="Cochrane G."/>
            <person name="Meng A."/>
            <person name="Brown T."/>
            <person name="Cohen L."/>
        </authorList>
    </citation>
    <scope>NUCLEOTIDE SEQUENCE</scope>
    <source>
        <strain evidence="2">CCMP644</strain>
    </source>
</reference>
<protein>
    <submittedName>
        <fullName evidence="2">Uncharacterized protein</fullName>
    </submittedName>
</protein>
<accession>A0A6U5AFX0</accession>
<proteinExistence type="predicted"/>
<organism evidence="2">
    <name type="scientific">Hemiselmis andersenii</name>
    <name type="common">Cryptophyte alga</name>
    <dbReference type="NCBI Taxonomy" id="464988"/>
    <lineage>
        <taxon>Eukaryota</taxon>
        <taxon>Cryptophyceae</taxon>
        <taxon>Cryptomonadales</taxon>
        <taxon>Hemiselmidaceae</taxon>
        <taxon>Hemiselmis</taxon>
    </lineage>
</organism>
<gene>
    <name evidence="2" type="ORF">HAND00432_LOCUS24911</name>
</gene>
<feature type="region of interest" description="Disordered" evidence="1">
    <location>
        <begin position="1"/>
        <end position="24"/>
    </location>
</feature>
<dbReference type="EMBL" id="HBFX01041383">
    <property type="protein sequence ID" value="CAD8973909.1"/>
    <property type="molecule type" value="Transcribed_RNA"/>
</dbReference>
<evidence type="ECO:0000313" key="2">
    <source>
        <dbReference type="EMBL" id="CAD8973909.1"/>
    </source>
</evidence>
<sequence>MVFKVNGGTPRIVQPSSNSKLGPKHVQNEVSKLRELKEVRQCRAAFLADKERKHRKHEKADAWETLATNLSGVWKERVTDPLDDAIDSVLKMGGCFLPTLESESAASKGADVSTNPRRGVRRHRFSDGHKAHQTGQTPREQSVAKGAARVAEEALRETLELERHMYQKEREEHTRLTRIRKRTNGIRVPFEGDVVGEAEEHSQANMMTSLGSHGG</sequence>
<dbReference type="AlphaFoldDB" id="A0A6U5AFX0"/>